<comment type="caution">
    <text evidence="5">The sequence shown here is derived from an EMBL/GenBank/DDBJ whole genome shotgun (WGS) entry which is preliminary data.</text>
</comment>
<evidence type="ECO:0000259" key="4">
    <source>
        <dbReference type="PROSITE" id="PS50001"/>
    </source>
</evidence>
<organism evidence="5 6">
    <name type="scientific">Porites evermanni</name>
    <dbReference type="NCBI Taxonomy" id="104178"/>
    <lineage>
        <taxon>Eukaryota</taxon>
        <taxon>Metazoa</taxon>
        <taxon>Cnidaria</taxon>
        <taxon>Anthozoa</taxon>
        <taxon>Hexacorallia</taxon>
        <taxon>Scleractinia</taxon>
        <taxon>Fungiina</taxon>
        <taxon>Poritidae</taxon>
        <taxon>Porites</taxon>
    </lineage>
</organism>
<dbReference type="SUPFAM" id="SSF55550">
    <property type="entry name" value="SH2 domain"/>
    <property type="match status" value="1"/>
</dbReference>
<sequence length="170" mass="18941">MRAKLESAIGSVMHKSQPWFHNDISRDEAERRLQVMGLQDGMFLIREKDPGFVLGLAHENAVVHYLFDVDALGKLSIKSGPKFDNLMLAVDHYTQREDGLLCKLREPCNAELFDGRRRTPSTGTRPPGLFEQRRSPSSSLNENSPFASNPFLRAGSGTGAMVPDIIREGT</sequence>
<dbReference type="PRINTS" id="PR00401">
    <property type="entry name" value="SH2DOMAIN"/>
</dbReference>
<dbReference type="PROSITE" id="PS50001">
    <property type="entry name" value="SH2"/>
    <property type="match status" value="1"/>
</dbReference>
<evidence type="ECO:0000256" key="3">
    <source>
        <dbReference type="SAM" id="MobiDB-lite"/>
    </source>
</evidence>
<protein>
    <recommendedName>
        <fullName evidence="4">SH2 domain-containing protein</fullName>
    </recommendedName>
</protein>
<feature type="region of interest" description="Disordered" evidence="3">
    <location>
        <begin position="113"/>
        <end position="170"/>
    </location>
</feature>
<name>A0ABN8SPI2_9CNID</name>
<dbReference type="Pfam" id="PF00017">
    <property type="entry name" value="SH2"/>
    <property type="match status" value="1"/>
</dbReference>
<dbReference type="PANTHER" id="PTHR19969">
    <property type="entry name" value="SH2-SH3 ADAPTOR PROTEIN-RELATED"/>
    <property type="match status" value="1"/>
</dbReference>
<evidence type="ECO:0000256" key="1">
    <source>
        <dbReference type="ARBA" id="ARBA00022999"/>
    </source>
</evidence>
<dbReference type="SMART" id="SM00252">
    <property type="entry name" value="SH2"/>
    <property type="match status" value="1"/>
</dbReference>
<evidence type="ECO:0000313" key="5">
    <source>
        <dbReference type="EMBL" id="CAH3193511.1"/>
    </source>
</evidence>
<evidence type="ECO:0000256" key="2">
    <source>
        <dbReference type="PROSITE-ProRule" id="PRU00191"/>
    </source>
</evidence>
<reference evidence="5 6" key="1">
    <citation type="submission" date="2022-05" db="EMBL/GenBank/DDBJ databases">
        <authorList>
            <consortium name="Genoscope - CEA"/>
            <person name="William W."/>
        </authorList>
    </citation>
    <scope>NUCLEOTIDE SEQUENCE [LARGE SCALE GENOMIC DNA]</scope>
</reference>
<dbReference type="Gene3D" id="3.30.505.10">
    <property type="entry name" value="SH2 domain"/>
    <property type="match status" value="1"/>
</dbReference>
<dbReference type="InterPro" id="IPR051184">
    <property type="entry name" value="Tyrosine-phos_adapter"/>
</dbReference>
<feature type="non-terminal residue" evidence="5">
    <location>
        <position position="170"/>
    </location>
</feature>
<dbReference type="Proteomes" id="UP001159427">
    <property type="component" value="Unassembled WGS sequence"/>
</dbReference>
<dbReference type="PANTHER" id="PTHR19969:SF5">
    <property type="entry name" value="CRK-LIKE PROTEIN"/>
    <property type="match status" value="1"/>
</dbReference>
<accession>A0ABN8SPI2</accession>
<proteinExistence type="predicted"/>
<feature type="compositionally biased region" description="Polar residues" evidence="3">
    <location>
        <begin position="135"/>
        <end position="147"/>
    </location>
</feature>
<dbReference type="EMBL" id="CALNXI010003505">
    <property type="protein sequence ID" value="CAH3193511.1"/>
    <property type="molecule type" value="Genomic_DNA"/>
</dbReference>
<keyword evidence="6" id="KW-1185">Reference proteome</keyword>
<evidence type="ECO:0000313" key="6">
    <source>
        <dbReference type="Proteomes" id="UP001159427"/>
    </source>
</evidence>
<gene>
    <name evidence="5" type="ORF">PEVE_00026009</name>
</gene>
<feature type="domain" description="SH2" evidence="4">
    <location>
        <begin position="19"/>
        <end position="108"/>
    </location>
</feature>
<keyword evidence="1 2" id="KW-0727">SH2 domain</keyword>
<dbReference type="InterPro" id="IPR036860">
    <property type="entry name" value="SH2_dom_sf"/>
</dbReference>
<dbReference type="InterPro" id="IPR000980">
    <property type="entry name" value="SH2"/>
</dbReference>